<dbReference type="SUPFAM" id="SSF47819">
    <property type="entry name" value="HRDC-like"/>
    <property type="match status" value="2"/>
</dbReference>
<evidence type="ECO:0000259" key="7">
    <source>
        <dbReference type="PROSITE" id="PS50967"/>
    </source>
</evidence>
<dbReference type="InterPro" id="IPR048579">
    <property type="entry name" value="RNAseD_HRDC_C"/>
</dbReference>
<dbReference type="EC" id="3.1.13.5" evidence="6"/>
<evidence type="ECO:0000256" key="6">
    <source>
        <dbReference type="HAMAP-Rule" id="MF_01899"/>
    </source>
</evidence>
<evidence type="ECO:0000256" key="1">
    <source>
        <dbReference type="ARBA" id="ARBA00022490"/>
    </source>
</evidence>
<dbReference type="InterPro" id="IPR002121">
    <property type="entry name" value="HRDC_dom"/>
</dbReference>
<dbReference type="NCBIfam" id="TIGR01388">
    <property type="entry name" value="rnd"/>
    <property type="match status" value="1"/>
</dbReference>
<keyword evidence="2 6" id="KW-0819">tRNA processing</keyword>
<evidence type="ECO:0000256" key="4">
    <source>
        <dbReference type="ARBA" id="ARBA00022801"/>
    </source>
</evidence>
<dbReference type="Proteomes" id="UP001152658">
    <property type="component" value="Unassembled WGS sequence"/>
</dbReference>
<dbReference type="InterPro" id="IPR051086">
    <property type="entry name" value="RNase_D-like"/>
</dbReference>
<dbReference type="Gene3D" id="1.10.150.80">
    <property type="entry name" value="HRDC domain"/>
    <property type="match status" value="2"/>
</dbReference>
<dbReference type="PROSITE" id="PS50967">
    <property type="entry name" value="HRDC"/>
    <property type="match status" value="1"/>
</dbReference>
<comment type="cofactor">
    <cofactor evidence="6">
        <name>a divalent metal cation</name>
        <dbReference type="ChEBI" id="CHEBI:60240"/>
    </cofactor>
</comment>
<comment type="similarity">
    <text evidence="6">Belongs to the RNase D family.</text>
</comment>
<dbReference type="Pfam" id="PF00570">
    <property type="entry name" value="HRDC"/>
    <property type="match status" value="1"/>
</dbReference>
<proteinExistence type="inferred from homology"/>
<dbReference type="PANTHER" id="PTHR47649:SF1">
    <property type="entry name" value="RIBONUCLEASE D"/>
    <property type="match status" value="1"/>
</dbReference>
<accession>A0ABM9FRI0</accession>
<dbReference type="Gene3D" id="3.30.420.10">
    <property type="entry name" value="Ribonuclease H-like superfamily/Ribonuclease H"/>
    <property type="match status" value="1"/>
</dbReference>
<keyword evidence="5 6" id="KW-0269">Exonuclease</keyword>
<dbReference type="InterPro" id="IPR036397">
    <property type="entry name" value="RNaseH_sf"/>
</dbReference>
<dbReference type="EMBL" id="CALYLK010000136">
    <property type="protein sequence ID" value="CAH8234972.1"/>
    <property type="molecule type" value="Genomic_DNA"/>
</dbReference>
<dbReference type="Pfam" id="PF21293">
    <property type="entry name" value="RNAseD_HRDC_C"/>
    <property type="match status" value="1"/>
</dbReference>
<dbReference type="InterPro" id="IPR002562">
    <property type="entry name" value="3'-5'_exonuclease_dom"/>
</dbReference>
<dbReference type="GO" id="GO:0033890">
    <property type="term" value="F:ribonuclease D activity"/>
    <property type="evidence" value="ECO:0007669"/>
    <property type="project" value="UniProtKB-EC"/>
</dbReference>
<name>A0ABM9FRI0_9VIBR</name>
<sequence>MPTKLSAFLCPPSWAAQSEPFVNYQIITQLNDLQRVCLAARDADLVMLDTEFVRVRTFYPQLGLIQLYDGENLSLIDPLAFDDMAPFVELLQDVSVLKVLHACGEDLEVFHNAFGCVPFPMVDTQVMAAFLGHGLSTGFAALVNEFVGVELDKSESRTDWLARPLSQKQLDYAAADVFYLLPMYQQLLEKVTQAGWWDAAQQESELLTVKRIKNTNPEFAYLDLKGAWQLSPKQLAILKPLATWRYEEAVRRDLALNFVVKEADLLTIARLGLTNPNRMIEEGADPRGIRRHSDKIIALVKAGQQIPADQYPPQIEPLMDYPGYKQLFKKLKDEVKAVSQTTGLATEFLASKKQLNQLLSWVWKKERNPEKLPDVMQGWRLPILGEKLNKLV</sequence>
<evidence type="ECO:0000313" key="9">
    <source>
        <dbReference type="Proteomes" id="UP001152658"/>
    </source>
</evidence>
<dbReference type="InterPro" id="IPR006292">
    <property type="entry name" value="RNase_D"/>
</dbReference>
<evidence type="ECO:0000313" key="8">
    <source>
        <dbReference type="EMBL" id="CAH8234972.1"/>
    </source>
</evidence>
<keyword evidence="4 6" id="KW-0378">Hydrolase</keyword>
<gene>
    <name evidence="6 8" type="primary">rnd</name>
    <name evidence="8" type="ORF">VAE063_950278</name>
</gene>
<dbReference type="InterPro" id="IPR044876">
    <property type="entry name" value="HRDC_dom_sf"/>
</dbReference>
<dbReference type="SUPFAM" id="SSF53098">
    <property type="entry name" value="Ribonuclease H-like"/>
    <property type="match status" value="1"/>
</dbReference>
<dbReference type="PANTHER" id="PTHR47649">
    <property type="entry name" value="RIBONUCLEASE D"/>
    <property type="match status" value="1"/>
</dbReference>
<dbReference type="Pfam" id="PF01612">
    <property type="entry name" value="DNA_pol_A_exo1"/>
    <property type="match status" value="1"/>
</dbReference>
<comment type="subcellular location">
    <subcellularLocation>
        <location evidence="6">Cytoplasm</location>
    </subcellularLocation>
</comment>
<dbReference type="InterPro" id="IPR012337">
    <property type="entry name" value="RNaseH-like_sf"/>
</dbReference>
<comment type="caution">
    <text evidence="8">The sequence shown here is derived from an EMBL/GenBank/DDBJ whole genome shotgun (WGS) entry which is preliminary data.</text>
</comment>
<comment type="catalytic activity">
    <reaction evidence="6">
        <text>Exonucleolytic cleavage that removes extra residues from the 3'-terminus of tRNA to produce 5'-mononucleotides.</text>
        <dbReference type="EC" id="3.1.13.5"/>
    </reaction>
</comment>
<dbReference type="CDD" id="cd06142">
    <property type="entry name" value="RNaseD_exo"/>
    <property type="match status" value="1"/>
</dbReference>
<keyword evidence="9" id="KW-1185">Reference proteome</keyword>
<keyword evidence="1 6" id="KW-0963">Cytoplasm</keyword>
<evidence type="ECO:0000256" key="2">
    <source>
        <dbReference type="ARBA" id="ARBA00022694"/>
    </source>
</evidence>
<protein>
    <recommendedName>
        <fullName evidence="6">Ribonuclease D</fullName>
        <shortName evidence="6">RNase D</shortName>
        <ecNumber evidence="6">3.1.13.5</ecNumber>
    </recommendedName>
</protein>
<organism evidence="8 9">
    <name type="scientific">Vibrio aestuarianus</name>
    <dbReference type="NCBI Taxonomy" id="28171"/>
    <lineage>
        <taxon>Bacteria</taxon>
        <taxon>Pseudomonadati</taxon>
        <taxon>Pseudomonadota</taxon>
        <taxon>Gammaproteobacteria</taxon>
        <taxon>Vibrionales</taxon>
        <taxon>Vibrionaceae</taxon>
        <taxon>Vibrio</taxon>
    </lineage>
</organism>
<feature type="domain" description="HRDC" evidence="7">
    <location>
        <begin position="231"/>
        <end position="310"/>
    </location>
</feature>
<evidence type="ECO:0000256" key="3">
    <source>
        <dbReference type="ARBA" id="ARBA00022722"/>
    </source>
</evidence>
<evidence type="ECO:0000256" key="5">
    <source>
        <dbReference type="ARBA" id="ARBA00022839"/>
    </source>
</evidence>
<dbReference type="InterPro" id="IPR010997">
    <property type="entry name" value="HRDC-like_sf"/>
</dbReference>
<reference evidence="8" key="1">
    <citation type="submission" date="2022-06" db="EMBL/GenBank/DDBJ databases">
        <authorList>
            <person name="Goudenege D."/>
            <person name="Le Roux F."/>
        </authorList>
    </citation>
    <scope>NUCLEOTIDE SEQUENCE</scope>
    <source>
        <strain evidence="8">12-063</strain>
    </source>
</reference>
<dbReference type="SMART" id="SM00474">
    <property type="entry name" value="35EXOc"/>
    <property type="match status" value="1"/>
</dbReference>
<dbReference type="HAMAP" id="MF_01899">
    <property type="entry name" value="RNase_D"/>
    <property type="match status" value="1"/>
</dbReference>
<comment type="function">
    <text evidence="6">Exonuclease involved in the 3' processing of various precursor tRNAs. Initiates hydrolysis at the 3'-terminus of an RNA molecule and releases 5'-mononucleotides.</text>
</comment>
<keyword evidence="3 6" id="KW-0540">Nuclease</keyword>